<evidence type="ECO:0000256" key="1">
    <source>
        <dbReference type="SAM" id="MobiDB-lite"/>
    </source>
</evidence>
<accession>A0AAW9KZC3</accession>
<dbReference type="Proteomes" id="UP001289581">
    <property type="component" value="Unassembled WGS sequence"/>
</dbReference>
<keyword evidence="3" id="KW-1185">Reference proteome</keyword>
<sequence length="264" mass="26767">MSRRKPTGPHRLPVSQPHPRAVLCSTLPLLCALALSSCGTSGTASTDASPATQEASTASHSAAPSTPGDGQKSSAAPPQTASASPSEPTPTTQTSTPTPTDAAPGRDALLNASLPLPPTCTDSGPVSFSGGQASLSRGGFARIEDASATYRLNGTATTVVALTCNGGGSAAFPSLAFYDNDLSLAASYDLSRISGAESYEPLVTSLDSRGVILHVEWRNERLPTDTSGIHTGSGTGSADLTWNGNSFDKSNVTVYDSQGNQVTG</sequence>
<feature type="compositionally biased region" description="Low complexity" evidence="1">
    <location>
        <begin position="55"/>
        <end position="103"/>
    </location>
</feature>
<proteinExistence type="predicted"/>
<protein>
    <submittedName>
        <fullName evidence="2">Uncharacterized protein</fullName>
    </submittedName>
</protein>
<comment type="caution">
    <text evidence="2">The sequence shown here is derived from an EMBL/GenBank/DDBJ whole genome shotgun (WGS) entry which is preliminary data.</text>
</comment>
<gene>
    <name evidence="2" type="ORF">QU665_09995</name>
</gene>
<evidence type="ECO:0000313" key="3">
    <source>
        <dbReference type="Proteomes" id="UP001289581"/>
    </source>
</evidence>
<dbReference type="RefSeq" id="WP_075373340.1">
    <property type="nucleotide sequence ID" value="NZ_JAXBCZ010000002.1"/>
</dbReference>
<name>A0AAW9KZC3_9ACTO</name>
<dbReference type="AlphaFoldDB" id="A0AAW9KZC3"/>
<dbReference type="EMBL" id="JAXBCZ010000002">
    <property type="protein sequence ID" value="MEA1305390.1"/>
    <property type="molecule type" value="Genomic_DNA"/>
</dbReference>
<evidence type="ECO:0000313" key="2">
    <source>
        <dbReference type="EMBL" id="MEA1305390.1"/>
    </source>
</evidence>
<feature type="region of interest" description="Disordered" evidence="1">
    <location>
        <begin position="38"/>
        <end position="128"/>
    </location>
</feature>
<organism evidence="2 3">
    <name type="scientific">Actinomyces oris</name>
    <dbReference type="NCBI Taxonomy" id="544580"/>
    <lineage>
        <taxon>Bacteria</taxon>
        <taxon>Bacillati</taxon>
        <taxon>Actinomycetota</taxon>
        <taxon>Actinomycetes</taxon>
        <taxon>Actinomycetales</taxon>
        <taxon>Actinomycetaceae</taxon>
        <taxon>Actinomyces</taxon>
    </lineage>
</organism>
<reference evidence="2 3" key="1">
    <citation type="submission" date="2023-06" db="EMBL/GenBank/DDBJ databases">
        <title>Actinomyces orist ORNL 0101 HMT-893 genome.</title>
        <authorList>
            <person name="Johnston C.D."/>
            <person name="Chen T."/>
            <person name="Dewhirst F.E."/>
        </authorList>
    </citation>
    <scope>NUCLEOTIDE SEQUENCE [LARGE SCALE GENOMIC DNA]</scope>
    <source>
        <strain evidence="2 3">ORNL 0101</strain>
    </source>
</reference>
<feature type="compositionally biased region" description="Polar residues" evidence="1">
    <location>
        <begin position="39"/>
        <end position="54"/>
    </location>
</feature>